<accession>A0A8H9C8F8</accession>
<evidence type="ECO:0000313" key="3">
    <source>
        <dbReference type="Proteomes" id="UP000663508"/>
    </source>
</evidence>
<dbReference type="Pfam" id="PF13640">
    <property type="entry name" value="2OG-FeII_Oxy_3"/>
    <property type="match status" value="1"/>
</dbReference>
<dbReference type="RefSeq" id="WP_207178790.1">
    <property type="nucleotide sequence ID" value="NZ_AP024145.1"/>
</dbReference>
<dbReference type="Proteomes" id="UP000663508">
    <property type="component" value="Chromosome"/>
</dbReference>
<dbReference type="Gene3D" id="2.60.120.620">
    <property type="entry name" value="q2cbj1_9rhob like domain"/>
    <property type="match status" value="1"/>
</dbReference>
<feature type="domain" description="Prolyl 4-hydroxylase alpha subunit Fe(2+) 2OG dioxygenase" evidence="1">
    <location>
        <begin position="110"/>
        <end position="190"/>
    </location>
</feature>
<proteinExistence type="predicted"/>
<sequence>MNVPALASSILDLDAIRAAPLTQAPYRYVLGRQVIRSEAVPALLRDFPAIEKPGYLTLDEVGLAGRFGDLVAELESDAVSRVLGETFGIDLVSCPRLTTVMRRSQSKYGAIHTDGAAKVMTLLLYMNEAWETAEAGRLRVLYDGERFDPYAVEVPPTMGTMFAFLRADNSWHGHRPFAGERRVVQVAWMRDAAELARKRRRNRTSQLLKGIFRR</sequence>
<protein>
    <recommendedName>
        <fullName evidence="1">Prolyl 4-hydroxylase alpha subunit Fe(2+) 2OG dioxygenase domain-containing protein</fullName>
    </recommendedName>
</protein>
<dbReference type="KEGG" id="mind:mvi_43120"/>
<name>A0A8H9C8F8_9HYPH</name>
<gene>
    <name evidence="2" type="ORF">mvi_43120</name>
</gene>
<organism evidence="2 3">
    <name type="scientific">Methylobacterium indicum</name>
    <dbReference type="NCBI Taxonomy" id="1775910"/>
    <lineage>
        <taxon>Bacteria</taxon>
        <taxon>Pseudomonadati</taxon>
        <taxon>Pseudomonadota</taxon>
        <taxon>Alphaproteobacteria</taxon>
        <taxon>Hyphomicrobiales</taxon>
        <taxon>Methylobacteriaceae</taxon>
        <taxon>Methylobacterium</taxon>
    </lineage>
</organism>
<dbReference type="AlphaFoldDB" id="A0A8H9C8F8"/>
<evidence type="ECO:0000313" key="2">
    <source>
        <dbReference type="EMBL" id="BCM85851.1"/>
    </source>
</evidence>
<reference evidence="2" key="1">
    <citation type="submission" date="2020-11" db="EMBL/GenBank/DDBJ databases">
        <title>Complete genome sequence of a novel pathogenic Methylobacterium strain isolated from rice in Vietnam.</title>
        <authorList>
            <person name="Lai K."/>
            <person name="Okazaki S."/>
            <person name="Higashi K."/>
            <person name="Mori H."/>
            <person name="Toyoda A."/>
            <person name="Kurokawa K."/>
        </authorList>
    </citation>
    <scope>NUCLEOTIDE SEQUENCE</scope>
    <source>
        <strain evidence="2">VL1</strain>
    </source>
</reference>
<dbReference type="EMBL" id="AP024145">
    <property type="protein sequence ID" value="BCM85851.1"/>
    <property type="molecule type" value="Genomic_DNA"/>
</dbReference>
<evidence type="ECO:0000259" key="1">
    <source>
        <dbReference type="Pfam" id="PF13640"/>
    </source>
</evidence>
<dbReference type="InterPro" id="IPR044862">
    <property type="entry name" value="Pro_4_hyd_alph_FE2OG_OXY"/>
</dbReference>